<reference evidence="19 20" key="1">
    <citation type="submission" date="2020-08" db="EMBL/GenBank/DDBJ databases">
        <title>Oceanospirillum sp. nov. isolated from marine sediment.</title>
        <authorList>
            <person name="Ji X."/>
        </authorList>
    </citation>
    <scope>NUCLEOTIDE SEQUENCE [LARGE SCALE GENOMIC DNA]</scope>
    <source>
        <strain evidence="19 20">D5</strain>
    </source>
</reference>
<keyword evidence="20" id="KW-1185">Reference proteome</keyword>
<evidence type="ECO:0000256" key="11">
    <source>
        <dbReference type="ARBA" id="ARBA00023136"/>
    </source>
</evidence>
<keyword evidence="14" id="KW-0449">Lipoprotein</keyword>
<protein>
    <submittedName>
        <fullName evidence="19">SLBB domain-containing protein</fullName>
    </submittedName>
</protein>
<dbReference type="GO" id="GO:0015159">
    <property type="term" value="F:polysaccharide transmembrane transporter activity"/>
    <property type="evidence" value="ECO:0007669"/>
    <property type="project" value="InterPro"/>
</dbReference>
<dbReference type="InterPro" id="IPR019554">
    <property type="entry name" value="Soluble_ligand-bd"/>
</dbReference>
<evidence type="ECO:0000256" key="12">
    <source>
        <dbReference type="ARBA" id="ARBA00023139"/>
    </source>
</evidence>
<dbReference type="Gene3D" id="3.10.560.10">
    <property type="entry name" value="Outer membrane lipoprotein wza domain like"/>
    <property type="match status" value="6"/>
</dbReference>
<dbReference type="AlphaFoldDB" id="A0A839IT69"/>
<comment type="caution">
    <text evidence="19">The sequence shown here is derived from an EMBL/GenBank/DDBJ whole genome shotgun (WGS) entry which is preliminary data.</text>
</comment>
<keyword evidence="11" id="KW-0472">Membrane</keyword>
<evidence type="ECO:0000259" key="18">
    <source>
        <dbReference type="Pfam" id="PF22461"/>
    </source>
</evidence>
<feature type="domain" description="Soluble ligand binding" evidence="17">
    <location>
        <begin position="501"/>
        <end position="550"/>
    </location>
</feature>
<keyword evidence="7 15" id="KW-0732">Signal</keyword>
<dbReference type="InterPro" id="IPR003715">
    <property type="entry name" value="Poly_export_N"/>
</dbReference>
<feature type="signal peptide" evidence="15">
    <location>
        <begin position="1"/>
        <end position="30"/>
    </location>
</feature>
<feature type="domain" description="Polysaccharide export protein N-terminal" evidence="16">
    <location>
        <begin position="30"/>
        <end position="104"/>
    </location>
</feature>
<evidence type="ECO:0000256" key="15">
    <source>
        <dbReference type="SAM" id="SignalP"/>
    </source>
</evidence>
<evidence type="ECO:0000256" key="3">
    <source>
        <dbReference type="ARBA" id="ARBA00022448"/>
    </source>
</evidence>
<dbReference type="GO" id="GO:0009279">
    <property type="term" value="C:cell outer membrane"/>
    <property type="evidence" value="ECO:0007669"/>
    <property type="project" value="UniProtKB-SubCell"/>
</dbReference>
<evidence type="ECO:0000256" key="10">
    <source>
        <dbReference type="ARBA" id="ARBA00023114"/>
    </source>
</evidence>
<feature type="chain" id="PRO_5032736215" evidence="15">
    <location>
        <begin position="31"/>
        <end position="704"/>
    </location>
</feature>
<keyword evidence="6" id="KW-0812">Transmembrane</keyword>
<evidence type="ECO:0000259" key="17">
    <source>
        <dbReference type="Pfam" id="PF10531"/>
    </source>
</evidence>
<keyword evidence="12" id="KW-0564">Palmitate</keyword>
<keyword evidence="9" id="KW-0406">Ion transport</keyword>
<keyword evidence="3" id="KW-0813">Transport</keyword>
<feature type="domain" description="SLBB" evidence="18">
    <location>
        <begin position="594"/>
        <end position="658"/>
    </location>
</feature>
<evidence type="ECO:0000256" key="5">
    <source>
        <dbReference type="ARBA" id="ARBA00022597"/>
    </source>
</evidence>
<keyword evidence="13" id="KW-0998">Cell outer membrane</keyword>
<dbReference type="Proteomes" id="UP000565262">
    <property type="component" value="Unassembled WGS sequence"/>
</dbReference>
<accession>A0A839IT69</accession>
<evidence type="ECO:0000313" key="20">
    <source>
        <dbReference type="Proteomes" id="UP000565262"/>
    </source>
</evidence>
<feature type="domain" description="Soluble ligand binding" evidence="17">
    <location>
        <begin position="112"/>
        <end position="156"/>
    </location>
</feature>
<dbReference type="Pfam" id="PF22461">
    <property type="entry name" value="SLBB_2"/>
    <property type="match status" value="1"/>
</dbReference>
<evidence type="ECO:0000256" key="7">
    <source>
        <dbReference type="ARBA" id="ARBA00022729"/>
    </source>
</evidence>
<feature type="domain" description="Soluble ligand binding" evidence="17">
    <location>
        <begin position="402"/>
        <end position="450"/>
    </location>
</feature>
<proteinExistence type="inferred from homology"/>
<dbReference type="InterPro" id="IPR054765">
    <property type="entry name" value="SLBB_dom"/>
</dbReference>
<dbReference type="GO" id="GO:0015288">
    <property type="term" value="F:porin activity"/>
    <property type="evidence" value="ECO:0007669"/>
    <property type="project" value="UniProtKB-KW"/>
</dbReference>
<keyword evidence="4" id="KW-1134">Transmembrane beta strand</keyword>
<evidence type="ECO:0000256" key="9">
    <source>
        <dbReference type="ARBA" id="ARBA00023065"/>
    </source>
</evidence>
<dbReference type="Pfam" id="PF02563">
    <property type="entry name" value="Poly_export"/>
    <property type="match status" value="1"/>
</dbReference>
<evidence type="ECO:0000256" key="14">
    <source>
        <dbReference type="ARBA" id="ARBA00023288"/>
    </source>
</evidence>
<dbReference type="PANTHER" id="PTHR33619:SF3">
    <property type="entry name" value="POLYSACCHARIDE EXPORT PROTEIN GFCE-RELATED"/>
    <property type="match status" value="1"/>
</dbReference>
<evidence type="ECO:0000256" key="1">
    <source>
        <dbReference type="ARBA" id="ARBA00004571"/>
    </source>
</evidence>
<evidence type="ECO:0000256" key="6">
    <source>
        <dbReference type="ARBA" id="ARBA00022692"/>
    </source>
</evidence>
<comment type="subcellular location">
    <subcellularLocation>
        <location evidence="1">Cell outer membrane</location>
        <topology evidence="1">Multi-pass membrane protein</topology>
    </subcellularLocation>
</comment>
<comment type="similarity">
    <text evidence="2">Belongs to the BexD/CtrA/VexA family.</text>
</comment>
<sequence length="704" mass="77263">MAHLPRTFSVNSWLVLLFSLLLSISLSVSANEDELINPGDTLKISFPGEEGFEQPFTVNREGFIIVPEAGQINVTGLTLADTLALVRSQLSLTYRQTERITVTLQSRRLLLTVLGYVRSPGEVDIPGNGNLQMALTAAGGLKPGAQLDKVQIKRGNESLTLDYKQYLDSGNTDLMPELKPLDVIFVPSSPLTGNVEVEFDAQSLLSGGDAAEKKQSVRIFGEVHNPGIFTFDGDQNIVDLLMRAGGVTRFASVEQIRLLTDGDPILFDLKGYLDSGSKQSLPQVAPGTTIFVPIQEEEVKSGNRTVYVMGEVFRPGAYESKENVTFFDVLANAGGPNRYARTREIRVIRRNGEIENFDLLAYTEGLGTQEIPLIFPGDAIFVPEKNDINQTSWLKIAPEKAIHIVGAVTNPGRFEWSDEMTLLDLLAESSGPSKDADLSKLNIKRKGQPPLYYDLYGYLHGTNPVPLPQLKGADTVVIPRTPELPSGNKAVWTRQNTEESVFLMGEIGVPGRYRFTGKETFFDVLAAANGPTALADLRAVRVIKRNSPTVRVVIIDLALYFETGDQSLIPELEPGDTIFFPDQQALNYKNQSAKTVRIMGALNNPGHHRMTEEMNLIDLLARAGGPKDVADLEDIYIVHKGCCGSTTVRFDLQEYLESPERYTLPIVRPGDSVYIPPKGQGLFSQTLTTLQQVASLAALLALLL</sequence>
<name>A0A839IT69_9GAMM</name>
<keyword evidence="10" id="KW-0626">Porin</keyword>
<dbReference type="RefSeq" id="WP_182809128.1">
    <property type="nucleotide sequence ID" value="NZ_JACJFM010000014.1"/>
</dbReference>
<feature type="domain" description="Soluble ligand binding" evidence="17">
    <location>
        <begin position="217"/>
        <end position="265"/>
    </location>
</feature>
<evidence type="ECO:0000256" key="2">
    <source>
        <dbReference type="ARBA" id="ARBA00009450"/>
    </source>
</evidence>
<dbReference type="GO" id="GO:0006811">
    <property type="term" value="P:monoatomic ion transport"/>
    <property type="evidence" value="ECO:0007669"/>
    <property type="project" value="UniProtKB-KW"/>
</dbReference>
<evidence type="ECO:0000259" key="16">
    <source>
        <dbReference type="Pfam" id="PF02563"/>
    </source>
</evidence>
<evidence type="ECO:0000313" key="19">
    <source>
        <dbReference type="EMBL" id="MBB1487346.1"/>
    </source>
</evidence>
<dbReference type="Pfam" id="PF10531">
    <property type="entry name" value="SLBB"/>
    <property type="match status" value="5"/>
</dbReference>
<keyword evidence="8" id="KW-0625">Polysaccharide transport</keyword>
<gene>
    <name evidence="19" type="ORF">H4O21_12085</name>
</gene>
<evidence type="ECO:0000256" key="4">
    <source>
        <dbReference type="ARBA" id="ARBA00022452"/>
    </source>
</evidence>
<dbReference type="InterPro" id="IPR049712">
    <property type="entry name" value="Poly_export"/>
</dbReference>
<evidence type="ECO:0000256" key="8">
    <source>
        <dbReference type="ARBA" id="ARBA00023047"/>
    </source>
</evidence>
<feature type="domain" description="Soluble ligand binding" evidence="17">
    <location>
        <begin position="306"/>
        <end position="355"/>
    </location>
</feature>
<evidence type="ECO:0000256" key="13">
    <source>
        <dbReference type="ARBA" id="ARBA00023237"/>
    </source>
</evidence>
<keyword evidence="5" id="KW-0762">Sugar transport</keyword>
<dbReference type="GO" id="GO:0046930">
    <property type="term" value="C:pore complex"/>
    <property type="evidence" value="ECO:0007669"/>
    <property type="project" value="UniProtKB-KW"/>
</dbReference>
<organism evidence="19 20">
    <name type="scientific">Oceanospirillum sediminis</name>
    <dbReference type="NCBI Taxonomy" id="2760088"/>
    <lineage>
        <taxon>Bacteria</taxon>
        <taxon>Pseudomonadati</taxon>
        <taxon>Pseudomonadota</taxon>
        <taxon>Gammaproteobacteria</taxon>
        <taxon>Oceanospirillales</taxon>
        <taxon>Oceanospirillaceae</taxon>
        <taxon>Oceanospirillum</taxon>
    </lineage>
</organism>
<dbReference type="PANTHER" id="PTHR33619">
    <property type="entry name" value="POLYSACCHARIDE EXPORT PROTEIN GFCE-RELATED"/>
    <property type="match status" value="1"/>
</dbReference>
<dbReference type="EMBL" id="JACJFM010000014">
    <property type="protein sequence ID" value="MBB1487346.1"/>
    <property type="molecule type" value="Genomic_DNA"/>
</dbReference>